<dbReference type="CDD" id="cd00761">
    <property type="entry name" value="Glyco_tranf_GTA_type"/>
    <property type="match status" value="1"/>
</dbReference>
<dbReference type="OrthoDB" id="7838294at2"/>
<dbReference type="EMBL" id="FOJU01000002">
    <property type="protein sequence ID" value="SFA91346.1"/>
    <property type="molecule type" value="Genomic_DNA"/>
</dbReference>
<proteinExistence type="predicted"/>
<evidence type="ECO:0008006" key="3">
    <source>
        <dbReference type="Google" id="ProtNLM"/>
    </source>
</evidence>
<reference evidence="1 2" key="1">
    <citation type="submission" date="2016-10" db="EMBL/GenBank/DDBJ databases">
        <authorList>
            <person name="de Groot N.N."/>
        </authorList>
    </citation>
    <scope>NUCLEOTIDE SEQUENCE [LARGE SCALE GENOMIC DNA]</scope>
    <source>
        <strain evidence="1 2">DSM 29316</strain>
    </source>
</reference>
<evidence type="ECO:0000313" key="1">
    <source>
        <dbReference type="EMBL" id="SFA91346.1"/>
    </source>
</evidence>
<dbReference type="SUPFAM" id="SSF53448">
    <property type="entry name" value="Nucleotide-diphospho-sugar transferases"/>
    <property type="match status" value="1"/>
</dbReference>
<dbReference type="STRING" id="871651.SAMN05421688_1704"/>
<gene>
    <name evidence="1" type="ORF">SAMN05421688_1704</name>
</gene>
<dbReference type="RefSeq" id="WP_092063064.1">
    <property type="nucleotide sequence ID" value="NZ_FOJU01000002.1"/>
</dbReference>
<dbReference type="Proteomes" id="UP000198796">
    <property type="component" value="Unassembled WGS sequence"/>
</dbReference>
<dbReference type="AlphaFoldDB" id="A0A1I0WTL4"/>
<evidence type="ECO:0000313" key="2">
    <source>
        <dbReference type="Proteomes" id="UP000198796"/>
    </source>
</evidence>
<keyword evidence="2" id="KW-1185">Reference proteome</keyword>
<protein>
    <recommendedName>
        <fullName evidence="3">Glycosyl transferase family 2</fullName>
    </recommendedName>
</protein>
<sequence>MQRKTVGKWRRFLRPFAAGVAPQLLGSLDAAEMAAVDLRTAPRLRQPERVVFVIPVVGRRLIEDWAAVEARLQATVAGLLSQSDSRWEALICCEDMPDLPWSRTLFHLPYVKADESFDKWDKLRHLVNAATDRGPEGYLMPLDADDLLHPELVATLLRDASPNGYLMRRGYLYDVSERQIAIANPRSLMAPNQRAFWKLCGSCAAFPLLPGDPKSKNFLSGAVSYEHRMFEYLARLAGRPLTPVDTPLVCYMTNHGNNFSRLRGRGGFKARLIANHAETEPSVLEAFHEAFPMAAGQAEQTDA</sequence>
<organism evidence="1 2">
    <name type="scientific">Poseidonocella pacifica</name>
    <dbReference type="NCBI Taxonomy" id="871651"/>
    <lineage>
        <taxon>Bacteria</taxon>
        <taxon>Pseudomonadati</taxon>
        <taxon>Pseudomonadota</taxon>
        <taxon>Alphaproteobacteria</taxon>
        <taxon>Rhodobacterales</taxon>
        <taxon>Roseobacteraceae</taxon>
        <taxon>Poseidonocella</taxon>
    </lineage>
</organism>
<name>A0A1I0WTL4_9RHOB</name>
<accession>A0A1I0WTL4</accession>
<dbReference type="InterPro" id="IPR029044">
    <property type="entry name" value="Nucleotide-diphossugar_trans"/>
</dbReference>